<proteinExistence type="predicted"/>
<dbReference type="PROSITE" id="PS50005">
    <property type="entry name" value="TPR"/>
    <property type="match status" value="1"/>
</dbReference>
<keyword evidence="2" id="KW-1133">Transmembrane helix</keyword>
<keyword evidence="1" id="KW-0802">TPR repeat</keyword>
<dbReference type="Gene3D" id="1.25.40.10">
    <property type="entry name" value="Tetratricopeptide repeat domain"/>
    <property type="match status" value="1"/>
</dbReference>
<evidence type="ECO:0000256" key="2">
    <source>
        <dbReference type="SAM" id="Phobius"/>
    </source>
</evidence>
<protein>
    <submittedName>
        <fullName evidence="3">Tetratricopeptide repeat-containing protein</fullName>
    </submittedName>
</protein>
<dbReference type="Proteomes" id="UP000182761">
    <property type="component" value="Unassembled WGS sequence"/>
</dbReference>
<dbReference type="InterPro" id="IPR011990">
    <property type="entry name" value="TPR-like_helical_dom_sf"/>
</dbReference>
<keyword evidence="2" id="KW-0812">Transmembrane</keyword>
<evidence type="ECO:0000256" key="1">
    <source>
        <dbReference type="PROSITE-ProRule" id="PRU00339"/>
    </source>
</evidence>
<dbReference type="AlphaFoldDB" id="A0A0X3ANH8"/>
<dbReference type="STRING" id="1586267.GCA_001418685_00776"/>
<feature type="repeat" description="TPR" evidence="1">
    <location>
        <begin position="158"/>
        <end position="191"/>
    </location>
</feature>
<organism evidence="3 4">
    <name type="scientific">Apibacter mensalis</name>
    <dbReference type="NCBI Taxonomy" id="1586267"/>
    <lineage>
        <taxon>Bacteria</taxon>
        <taxon>Pseudomonadati</taxon>
        <taxon>Bacteroidota</taxon>
        <taxon>Flavobacteriia</taxon>
        <taxon>Flavobacteriales</taxon>
        <taxon>Weeksellaceae</taxon>
        <taxon>Apibacter</taxon>
    </lineage>
</organism>
<keyword evidence="4" id="KW-1185">Reference proteome</keyword>
<feature type="transmembrane region" description="Helical" evidence="2">
    <location>
        <begin position="388"/>
        <end position="408"/>
    </location>
</feature>
<reference evidence="3 4" key="1">
    <citation type="submission" date="2016-01" db="EMBL/GenBank/DDBJ databases">
        <authorList>
            <person name="McClelland M."/>
            <person name="Jain A."/>
            <person name="Saraogi P."/>
            <person name="Mendelson R."/>
            <person name="Westerman R."/>
            <person name="SanMiguel P."/>
            <person name="Csonka L."/>
        </authorList>
    </citation>
    <scope>NUCLEOTIDE SEQUENCE [LARGE SCALE GENOMIC DNA]</scope>
    <source>
        <strain evidence="3 4">R-53146</strain>
    </source>
</reference>
<dbReference type="EMBL" id="FCOR01000004">
    <property type="protein sequence ID" value="CVK15940.1"/>
    <property type="molecule type" value="Genomic_DNA"/>
</dbReference>
<evidence type="ECO:0000313" key="4">
    <source>
        <dbReference type="Proteomes" id="UP000182761"/>
    </source>
</evidence>
<keyword evidence="2" id="KW-0472">Membrane</keyword>
<accession>A0A0X3ANH8</accession>
<gene>
    <name evidence="3" type="ORF">Ga0061079_10458</name>
</gene>
<dbReference type="SUPFAM" id="SSF55874">
    <property type="entry name" value="ATPase domain of HSP90 chaperone/DNA topoisomerase II/histidine kinase"/>
    <property type="match status" value="1"/>
</dbReference>
<dbReference type="RefSeq" id="WP_055425158.1">
    <property type="nucleotide sequence ID" value="NZ_FCOR01000004.1"/>
</dbReference>
<name>A0A0X3ANH8_9FLAO</name>
<dbReference type="SUPFAM" id="SSF48452">
    <property type="entry name" value="TPR-like"/>
    <property type="match status" value="2"/>
</dbReference>
<evidence type="ECO:0000313" key="3">
    <source>
        <dbReference type="EMBL" id="CVK15940.1"/>
    </source>
</evidence>
<dbReference type="InterPro" id="IPR036890">
    <property type="entry name" value="HATPase_C_sf"/>
</dbReference>
<dbReference type="OrthoDB" id="977000at2"/>
<sequence length="612" mass="71068">MKTFIIFLSYTIILLLYFPSCKDFTLRKKKSDNSIKLSKIKTISFNNYTNESIQYTYKQIYKLKKIKNNLMLANIYFQMGHYYLNKNRSDSAFYYFNHAKEAFSIDNNSNNNNNIFIGKSLINMAIIQANEGDYIGSEETAVEALKYIKNSQNNTSLSAVYNCLAISKTEQKDYDQAIKYYNLALNFSTNKISEINIKNNGAVVNIKAGNYNNAIQILTNLSKDPFINNRPLLQARITDNLAYAKWLFNSNYKADKDFYQALEIRKKAFDTIGQIANHYHLSEYFEKTSIKKAIFHANKMYDIALKLGNIDDQLAAMQKIILLDTPSTHEKNYFNAYIKLSDKINLKRTQAKNQFALIRYEVERNKEENALLKAENAQKNYLLLKQKVMFGSATCLTILILILLIFWYRRRKAKFRQEKIEEVHRTKLKYSKKIHDEVANGIYFLMVQLENNSDAKPTKIIDELEILYHKSRDISHDAEFKIDSKEEFSITLRNMIKPYGAKNTRIILIGNEPHIWENISDDKKEEIYYILKELMTNMKKHSQADIVTLKFKNEDSIISIEYSDNGVGLAGSGGIPNKDLKDIKDRLNPIQGSFFIDHEKKIGLAIKIIISI</sequence>
<dbReference type="InterPro" id="IPR019734">
    <property type="entry name" value="TPR_rpt"/>
</dbReference>
<dbReference type="Gene3D" id="3.30.565.10">
    <property type="entry name" value="Histidine kinase-like ATPase, C-terminal domain"/>
    <property type="match status" value="1"/>
</dbReference>
<dbReference type="SMART" id="SM00028">
    <property type="entry name" value="TPR"/>
    <property type="match status" value="3"/>
</dbReference>